<gene>
    <name evidence="1" type="ORF">CLV38_13119</name>
</gene>
<evidence type="ECO:0000313" key="2">
    <source>
        <dbReference type="Proteomes" id="UP000238205"/>
    </source>
</evidence>
<comment type="caution">
    <text evidence="1">The sequence shown here is derived from an EMBL/GenBank/DDBJ whole genome shotgun (WGS) entry which is preliminary data.</text>
</comment>
<dbReference type="EMBL" id="PVTO01000031">
    <property type="protein sequence ID" value="PRY76519.1"/>
    <property type="molecule type" value="Genomic_DNA"/>
</dbReference>
<evidence type="ECO:0000313" key="1">
    <source>
        <dbReference type="EMBL" id="PRY76519.1"/>
    </source>
</evidence>
<dbReference type="InterPro" id="IPR002347">
    <property type="entry name" value="SDR_fam"/>
</dbReference>
<name>A0A2T0VX35_9LACT</name>
<dbReference type="Pfam" id="PF00106">
    <property type="entry name" value="adh_short"/>
    <property type="match status" value="1"/>
</dbReference>
<sequence>MNGLFGEVLPYMDEQKSGHIISISSVAGHYAHAGGAVYSAPRWQFGQSVNL</sequence>
<dbReference type="Gene3D" id="3.40.50.720">
    <property type="entry name" value="NAD(P)-binding Rossmann-like Domain"/>
    <property type="match status" value="1"/>
</dbReference>
<reference evidence="1 2" key="1">
    <citation type="submission" date="2018-03" db="EMBL/GenBank/DDBJ databases">
        <title>Genomic Encyclopedia of Archaeal and Bacterial Type Strains, Phase II (KMG-II): from individual species to whole genera.</title>
        <authorList>
            <person name="Goeker M."/>
        </authorList>
    </citation>
    <scope>NUCLEOTIDE SEQUENCE [LARGE SCALE GENOMIC DNA]</scope>
    <source>
        <strain evidence="1 2">DSM 13175</strain>
    </source>
</reference>
<dbReference type="AlphaFoldDB" id="A0A2T0VX35"/>
<dbReference type="Proteomes" id="UP000238205">
    <property type="component" value="Unassembled WGS sequence"/>
</dbReference>
<accession>A0A2T0VX35</accession>
<dbReference type="InterPro" id="IPR036291">
    <property type="entry name" value="NAD(P)-bd_dom_sf"/>
</dbReference>
<dbReference type="RefSeq" id="WP_281260060.1">
    <property type="nucleotide sequence ID" value="NZ_PVTO01000031.1"/>
</dbReference>
<organism evidence="1 2">
    <name type="scientific">Alkalibacterium olivapovliticus</name>
    <dbReference type="NCBI Taxonomy" id="99907"/>
    <lineage>
        <taxon>Bacteria</taxon>
        <taxon>Bacillati</taxon>
        <taxon>Bacillota</taxon>
        <taxon>Bacilli</taxon>
        <taxon>Lactobacillales</taxon>
        <taxon>Carnobacteriaceae</taxon>
        <taxon>Alkalibacterium</taxon>
    </lineage>
</organism>
<protein>
    <submittedName>
        <fullName evidence="1">Short subunit dehydrogenase</fullName>
    </submittedName>
</protein>
<dbReference type="SUPFAM" id="SSF51735">
    <property type="entry name" value="NAD(P)-binding Rossmann-fold domains"/>
    <property type="match status" value="1"/>
</dbReference>
<keyword evidence="2" id="KW-1185">Reference proteome</keyword>
<proteinExistence type="predicted"/>